<dbReference type="EMBL" id="JBGFUD010000114">
    <property type="protein sequence ID" value="MFH4973712.1"/>
    <property type="molecule type" value="Genomic_DNA"/>
</dbReference>
<protein>
    <recommendedName>
        <fullName evidence="3">Cell cycle checkpoint control protein</fullName>
    </recommendedName>
</protein>
<comment type="caution">
    <text evidence="1">The sequence shown here is derived from an EMBL/GenBank/DDBJ whole genome shotgun (WGS) entry which is preliminary data.</text>
</comment>
<dbReference type="Gene3D" id="3.70.10.10">
    <property type="match status" value="1"/>
</dbReference>
<dbReference type="PANTHER" id="PTHR15237">
    <property type="entry name" value="DNA REPAIR PROTEIN RAD9"/>
    <property type="match status" value="1"/>
</dbReference>
<proteinExistence type="predicted"/>
<name>A0ABD6EAK7_9BILA</name>
<dbReference type="PANTHER" id="PTHR15237:SF0">
    <property type="entry name" value="CELL CYCLE CHECKPOINT CONTROL PROTEIN"/>
    <property type="match status" value="1"/>
</dbReference>
<keyword evidence="2" id="KW-1185">Reference proteome</keyword>
<organism evidence="1 2">
    <name type="scientific">Gnathostoma spinigerum</name>
    <dbReference type="NCBI Taxonomy" id="75299"/>
    <lineage>
        <taxon>Eukaryota</taxon>
        <taxon>Metazoa</taxon>
        <taxon>Ecdysozoa</taxon>
        <taxon>Nematoda</taxon>
        <taxon>Chromadorea</taxon>
        <taxon>Rhabditida</taxon>
        <taxon>Spirurina</taxon>
        <taxon>Gnathostomatomorpha</taxon>
        <taxon>Gnathostomatoidea</taxon>
        <taxon>Gnathostomatidae</taxon>
        <taxon>Gnathostoma</taxon>
    </lineage>
</organism>
<dbReference type="SUPFAM" id="SSF55979">
    <property type="entry name" value="DNA clamp"/>
    <property type="match status" value="1"/>
</dbReference>
<dbReference type="InterPro" id="IPR007268">
    <property type="entry name" value="Rad9/Ddc1"/>
</dbReference>
<accession>A0ABD6EAK7</accession>
<dbReference type="Pfam" id="PF04139">
    <property type="entry name" value="Rad9"/>
    <property type="match status" value="1"/>
</dbReference>
<dbReference type="AlphaFoldDB" id="A0ABD6EAK7"/>
<evidence type="ECO:0000313" key="2">
    <source>
        <dbReference type="Proteomes" id="UP001608902"/>
    </source>
</evidence>
<evidence type="ECO:0008006" key="3">
    <source>
        <dbReference type="Google" id="ProtNLM"/>
    </source>
</evidence>
<dbReference type="GO" id="GO:0005634">
    <property type="term" value="C:nucleus"/>
    <property type="evidence" value="ECO:0007669"/>
    <property type="project" value="UniProtKB-ARBA"/>
</dbReference>
<dbReference type="Proteomes" id="UP001608902">
    <property type="component" value="Unassembled WGS sequence"/>
</dbReference>
<evidence type="ECO:0000313" key="1">
    <source>
        <dbReference type="EMBL" id="MFH4973712.1"/>
    </source>
</evidence>
<dbReference type="InterPro" id="IPR046938">
    <property type="entry name" value="DNA_clamp_sf"/>
</dbReference>
<sequence length="442" mass="49181">MPLESGNVVNDGRDVADGACFTVQGCYKIFARAVLTLNRIGEELYLEPNSAGLILRSINCTKSAYGTFLFCPTFFTVCDVDRINNSDFNLCRISMRCALAAFKCSKSVDKTVLSCKMYINPKADSMLVQLTQTYDVIKSHKIPFLECSTSIRNVVDKNNLKNVIIAPPQLLSHLFLQMPHNVEELILSAKSDSFVLRNFVTKDQDDDKLMKTEAKVNISEFDRYCISQESSLSIAPKELKAFVGFAEMCQDPVSLYFDFTGSVMVVALESEINYTAELSIATLNMDGFLTGPTQYEGRQTTSSVTDEISKNVQSEMIETTSKSCAENRFPNGRKSPCLSAPLPRISGVNNSELNHYSELGKNHMDVNEIRLQQDCSALQVNSRCRLDGGSSTQNPKPNVESESSLEDQGFRRFFLASSQRMLHASQLFSDRVVLAPDSDSED</sequence>
<gene>
    <name evidence="1" type="ORF">AB6A40_000421</name>
</gene>
<reference evidence="1 2" key="1">
    <citation type="submission" date="2024-08" db="EMBL/GenBank/DDBJ databases">
        <title>Gnathostoma spinigerum genome.</title>
        <authorList>
            <person name="Gonzalez-Bertolin B."/>
            <person name="Monzon S."/>
            <person name="Zaballos A."/>
            <person name="Jimenez P."/>
            <person name="Dekumyoy P."/>
            <person name="Varona S."/>
            <person name="Cuesta I."/>
            <person name="Sumanam S."/>
            <person name="Adisakwattana P."/>
            <person name="Gasser R.B."/>
            <person name="Hernandez-Gonzalez A."/>
            <person name="Young N.D."/>
            <person name="Perteguer M.J."/>
        </authorList>
    </citation>
    <scope>NUCLEOTIDE SEQUENCE [LARGE SCALE GENOMIC DNA]</scope>
    <source>
        <strain evidence="1">AL3</strain>
        <tissue evidence="1">Liver</tissue>
    </source>
</reference>